<dbReference type="InterPro" id="IPR003439">
    <property type="entry name" value="ABC_transporter-like_ATP-bd"/>
</dbReference>
<keyword evidence="4 8" id="KW-0067">ATP-binding</keyword>
<dbReference type="FunFam" id="3.40.50.300:FF:000042">
    <property type="entry name" value="Maltose/maltodextrin ABC transporter, ATP-binding protein"/>
    <property type="match status" value="1"/>
</dbReference>
<dbReference type="Gene3D" id="3.40.50.300">
    <property type="entry name" value="P-loop containing nucleotide triphosphate hydrolases"/>
    <property type="match status" value="1"/>
</dbReference>
<dbReference type="Gene3D" id="2.40.50.100">
    <property type="match status" value="1"/>
</dbReference>
<dbReference type="InterPro" id="IPR003593">
    <property type="entry name" value="AAA+_ATPase"/>
</dbReference>
<evidence type="ECO:0000313" key="8">
    <source>
        <dbReference type="EMBL" id="MBI3015658.1"/>
    </source>
</evidence>
<dbReference type="SMART" id="SM00382">
    <property type="entry name" value="AAA"/>
    <property type="match status" value="1"/>
</dbReference>
<evidence type="ECO:0000256" key="4">
    <source>
        <dbReference type="ARBA" id="ARBA00022840"/>
    </source>
</evidence>
<dbReference type="Gene3D" id="2.40.50.140">
    <property type="entry name" value="Nucleic acid-binding proteins"/>
    <property type="match status" value="1"/>
</dbReference>
<keyword evidence="1" id="KW-0813">Transport</keyword>
<keyword evidence="6" id="KW-0472">Membrane</keyword>
<dbReference type="InterPro" id="IPR047641">
    <property type="entry name" value="ABC_transpr_MalK/UgpC-like"/>
</dbReference>
<dbReference type="GO" id="GO:0015408">
    <property type="term" value="F:ABC-type ferric iron transporter activity"/>
    <property type="evidence" value="ECO:0007669"/>
    <property type="project" value="InterPro"/>
</dbReference>
<accession>A0A932GQS7</accession>
<evidence type="ECO:0000259" key="7">
    <source>
        <dbReference type="PROSITE" id="PS50893"/>
    </source>
</evidence>
<dbReference type="InterPro" id="IPR008995">
    <property type="entry name" value="Mo/tungstate-bd_C_term_dom"/>
</dbReference>
<dbReference type="SUPFAM" id="SSF50331">
    <property type="entry name" value="MOP-like"/>
    <property type="match status" value="1"/>
</dbReference>
<dbReference type="PANTHER" id="PTHR43875:SF15">
    <property type="entry name" value="TREHALOSE IMPORT ATP-BINDING PROTEIN SUGC"/>
    <property type="match status" value="1"/>
</dbReference>
<keyword evidence="5" id="KW-1278">Translocase</keyword>
<dbReference type="CDD" id="cd03259">
    <property type="entry name" value="ABC_Carb_Solutes_like"/>
    <property type="match status" value="1"/>
</dbReference>
<proteinExistence type="predicted"/>
<protein>
    <submittedName>
        <fullName evidence="8">ABC transporter ATP-binding protein</fullName>
    </submittedName>
</protein>
<organism evidence="8 9">
    <name type="scientific">Tectimicrobiota bacterium</name>
    <dbReference type="NCBI Taxonomy" id="2528274"/>
    <lineage>
        <taxon>Bacteria</taxon>
        <taxon>Pseudomonadati</taxon>
        <taxon>Nitrospinota/Tectimicrobiota group</taxon>
        <taxon>Candidatus Tectimicrobiota</taxon>
    </lineage>
</organism>
<dbReference type="EMBL" id="JACPSX010000219">
    <property type="protein sequence ID" value="MBI3015658.1"/>
    <property type="molecule type" value="Genomic_DNA"/>
</dbReference>
<dbReference type="InterPro" id="IPR027417">
    <property type="entry name" value="P-loop_NTPase"/>
</dbReference>
<keyword evidence="3" id="KW-0547">Nucleotide-binding</keyword>
<dbReference type="Pfam" id="PF00005">
    <property type="entry name" value="ABC_tran"/>
    <property type="match status" value="1"/>
</dbReference>
<evidence type="ECO:0000256" key="1">
    <source>
        <dbReference type="ARBA" id="ARBA00022448"/>
    </source>
</evidence>
<dbReference type="PROSITE" id="PS00211">
    <property type="entry name" value="ABC_TRANSPORTER_1"/>
    <property type="match status" value="1"/>
</dbReference>
<dbReference type="SUPFAM" id="SSF52540">
    <property type="entry name" value="P-loop containing nucleoside triphosphate hydrolases"/>
    <property type="match status" value="1"/>
</dbReference>
<dbReference type="GO" id="GO:0005524">
    <property type="term" value="F:ATP binding"/>
    <property type="evidence" value="ECO:0007669"/>
    <property type="project" value="UniProtKB-KW"/>
</dbReference>
<dbReference type="PANTHER" id="PTHR43875">
    <property type="entry name" value="MALTODEXTRIN IMPORT ATP-BINDING PROTEIN MSMX"/>
    <property type="match status" value="1"/>
</dbReference>
<dbReference type="Pfam" id="PF08402">
    <property type="entry name" value="TOBE_2"/>
    <property type="match status" value="1"/>
</dbReference>
<evidence type="ECO:0000256" key="5">
    <source>
        <dbReference type="ARBA" id="ARBA00022967"/>
    </source>
</evidence>
<dbReference type="InterPro" id="IPR013611">
    <property type="entry name" value="Transp-assoc_OB_typ2"/>
</dbReference>
<keyword evidence="2" id="KW-1003">Cell membrane</keyword>
<reference evidence="8" key="1">
    <citation type="submission" date="2020-07" db="EMBL/GenBank/DDBJ databases">
        <title>Huge and variable diversity of episymbiotic CPR bacteria and DPANN archaea in groundwater ecosystems.</title>
        <authorList>
            <person name="He C.Y."/>
            <person name="Keren R."/>
            <person name="Whittaker M."/>
            <person name="Farag I.F."/>
            <person name="Doudna J."/>
            <person name="Cate J.H.D."/>
            <person name="Banfield J.F."/>
        </authorList>
    </citation>
    <scope>NUCLEOTIDE SEQUENCE</scope>
    <source>
        <strain evidence="8">NC_groundwater_717_Ag_S-0.2um_59_8</strain>
    </source>
</reference>
<name>A0A932GQS7_UNCTE</name>
<evidence type="ECO:0000256" key="6">
    <source>
        <dbReference type="ARBA" id="ARBA00023136"/>
    </source>
</evidence>
<dbReference type="InterPro" id="IPR012340">
    <property type="entry name" value="NA-bd_OB-fold"/>
</dbReference>
<evidence type="ECO:0000256" key="2">
    <source>
        <dbReference type="ARBA" id="ARBA00022475"/>
    </source>
</evidence>
<dbReference type="AlphaFoldDB" id="A0A932GQS7"/>
<evidence type="ECO:0000313" key="9">
    <source>
        <dbReference type="Proteomes" id="UP000741360"/>
    </source>
</evidence>
<gene>
    <name evidence="8" type="ORF">HYY65_11515</name>
</gene>
<evidence type="ECO:0000256" key="3">
    <source>
        <dbReference type="ARBA" id="ARBA00022741"/>
    </source>
</evidence>
<dbReference type="GO" id="GO:0016887">
    <property type="term" value="F:ATP hydrolysis activity"/>
    <property type="evidence" value="ECO:0007669"/>
    <property type="project" value="InterPro"/>
</dbReference>
<feature type="domain" description="ABC transporter" evidence="7">
    <location>
        <begin position="1"/>
        <end position="236"/>
    </location>
</feature>
<dbReference type="InterPro" id="IPR017871">
    <property type="entry name" value="ABC_transporter-like_CS"/>
</dbReference>
<dbReference type="Proteomes" id="UP000741360">
    <property type="component" value="Unassembled WGS sequence"/>
</dbReference>
<sequence>MKFHTKQGTVQALQGIDLQVERGEIFVLLGRSGSGKTTLLRCLAGLEKPDTGQISLAGKVVFSDCERIFVPPQERELGMVFQSYAIWPHLTVFENVALPLTQAKRKLSKQVVQDRVREALQLVQLEGLEKRPAPLLSGGQQQRVALARALAIKPQALLMDEPLSNLDARLREDVRSELRELVKKIGVTVLYVTHDQVEAMALADRTAMMDHGVILQVGHPQELYHQPVNVTVAEFFGSVNWLEGRITEAGVIKTEIGTLHADSASSVGSQVVIAIRPEDIQLSASPSGNANEFEGEIVSTTFLGDYSLYQVQTRTSKRILKKAMGSPIAPGKAYFQISKDRIRVFYNRELSSLSRKA</sequence>
<dbReference type="GO" id="GO:0055052">
    <property type="term" value="C:ATP-binding cassette (ABC) transporter complex, substrate-binding subunit-containing"/>
    <property type="evidence" value="ECO:0007669"/>
    <property type="project" value="TreeGrafter"/>
</dbReference>
<dbReference type="InterPro" id="IPR015853">
    <property type="entry name" value="ABC_transpr_FbpC"/>
</dbReference>
<comment type="caution">
    <text evidence="8">The sequence shown here is derived from an EMBL/GenBank/DDBJ whole genome shotgun (WGS) entry which is preliminary data.</text>
</comment>
<dbReference type="PROSITE" id="PS50893">
    <property type="entry name" value="ABC_TRANSPORTER_2"/>
    <property type="match status" value="1"/>
</dbReference>